<dbReference type="InterPro" id="IPR009061">
    <property type="entry name" value="DNA-bd_dom_put_sf"/>
</dbReference>
<evidence type="ECO:0000313" key="4">
    <source>
        <dbReference type="Proteomes" id="UP000244912"/>
    </source>
</evidence>
<keyword evidence="1" id="KW-0238">DNA-binding</keyword>
<dbReference type="RefSeq" id="WP_370739661.1">
    <property type="nucleotide sequence ID" value="NZ_ONZF01000001.1"/>
</dbReference>
<name>A0A2R8BQU4_9RHOB</name>
<dbReference type="Gene3D" id="1.10.1660.10">
    <property type="match status" value="1"/>
</dbReference>
<protein>
    <submittedName>
        <fullName evidence="3">HTH-type transcriptional regulator ZntR</fullName>
    </submittedName>
</protein>
<dbReference type="SMART" id="SM00422">
    <property type="entry name" value="HTH_MERR"/>
    <property type="match status" value="1"/>
</dbReference>
<dbReference type="InterPro" id="IPR047057">
    <property type="entry name" value="MerR_fam"/>
</dbReference>
<organism evidence="3 4">
    <name type="scientific">Palleronia abyssalis</name>
    <dbReference type="NCBI Taxonomy" id="1501240"/>
    <lineage>
        <taxon>Bacteria</taxon>
        <taxon>Pseudomonadati</taxon>
        <taxon>Pseudomonadota</taxon>
        <taxon>Alphaproteobacteria</taxon>
        <taxon>Rhodobacterales</taxon>
        <taxon>Roseobacteraceae</taxon>
        <taxon>Palleronia</taxon>
    </lineage>
</organism>
<dbReference type="CDD" id="cd04785">
    <property type="entry name" value="HTH_CadR-PbrR-like"/>
    <property type="match status" value="1"/>
</dbReference>
<dbReference type="GO" id="GO:0003677">
    <property type="term" value="F:DNA binding"/>
    <property type="evidence" value="ECO:0007669"/>
    <property type="project" value="UniProtKB-KW"/>
</dbReference>
<dbReference type="AlphaFoldDB" id="A0A2R8BQU4"/>
<dbReference type="EMBL" id="ONZF01000001">
    <property type="protein sequence ID" value="SPJ22495.1"/>
    <property type="molecule type" value="Genomic_DNA"/>
</dbReference>
<dbReference type="GO" id="GO:0003700">
    <property type="term" value="F:DNA-binding transcription factor activity"/>
    <property type="evidence" value="ECO:0007669"/>
    <property type="project" value="InterPro"/>
</dbReference>
<dbReference type="SUPFAM" id="SSF46955">
    <property type="entry name" value="Putative DNA-binding domain"/>
    <property type="match status" value="1"/>
</dbReference>
<evidence type="ECO:0000313" key="3">
    <source>
        <dbReference type="EMBL" id="SPJ22495.1"/>
    </source>
</evidence>
<proteinExistence type="predicted"/>
<feature type="domain" description="HTH merR-type" evidence="2">
    <location>
        <begin position="4"/>
        <end position="73"/>
    </location>
</feature>
<dbReference type="Proteomes" id="UP000244912">
    <property type="component" value="Unassembled WGS sequence"/>
</dbReference>
<evidence type="ECO:0000259" key="2">
    <source>
        <dbReference type="PROSITE" id="PS50937"/>
    </source>
</evidence>
<dbReference type="PROSITE" id="PS50937">
    <property type="entry name" value="HTH_MERR_2"/>
    <property type="match status" value="1"/>
</dbReference>
<dbReference type="PROSITE" id="PS00552">
    <property type="entry name" value="HTH_MERR_1"/>
    <property type="match status" value="1"/>
</dbReference>
<keyword evidence="4" id="KW-1185">Reference proteome</keyword>
<dbReference type="PANTHER" id="PTHR30204">
    <property type="entry name" value="REDOX-CYCLING DRUG-SENSING TRANSCRIPTIONAL ACTIVATOR SOXR"/>
    <property type="match status" value="1"/>
</dbReference>
<accession>A0A2R8BQU4</accession>
<gene>
    <name evidence="3" type="primary">zntR_1</name>
    <name evidence="3" type="ORF">PAA8504_00289</name>
</gene>
<dbReference type="Pfam" id="PF13411">
    <property type="entry name" value="MerR_1"/>
    <property type="match status" value="1"/>
</dbReference>
<reference evidence="3 4" key="1">
    <citation type="submission" date="2018-03" db="EMBL/GenBank/DDBJ databases">
        <authorList>
            <person name="Keele B.F."/>
        </authorList>
    </citation>
    <scope>NUCLEOTIDE SEQUENCE [LARGE SCALE GENOMIC DNA]</scope>
    <source>
        <strain evidence="3 4">CECT 8504</strain>
    </source>
</reference>
<dbReference type="PRINTS" id="PR00040">
    <property type="entry name" value="HTHMERR"/>
</dbReference>
<evidence type="ECO:0000256" key="1">
    <source>
        <dbReference type="ARBA" id="ARBA00023125"/>
    </source>
</evidence>
<sequence length="152" mass="16717">MMKEYSIGQMSRRTGVKVTTIRYYEGRGLIPSPARTTGGQRRYDEAALERLAFLRHARELCFGLGDIADLMALAEAPSEDCAPAHKIARKQLAAVDRRLTILAQLREELARMANADDPGQARECRVIEVLGDHRLCIGAHDLPDGSLDLSGG</sequence>
<dbReference type="InterPro" id="IPR000551">
    <property type="entry name" value="MerR-type_HTH_dom"/>
</dbReference>
<dbReference type="PANTHER" id="PTHR30204:SF92">
    <property type="entry name" value="HTH-TYPE TRANSCRIPTIONAL REGULATOR ZNTR"/>
    <property type="match status" value="1"/>
</dbReference>